<sequence>METMGRNVLIEAPPIGRKVSNRNENIMRQWAIKITEGGRELTPEDYRMALTVMREWDEPSVKGRPSLVGAYMGFGKSALLSEYLWNKLRDQDVETGRQTIRTDFGAIIVLPKREQVKTLVDYLNAGPAVDSAGKMMHRNTFAFGLYGFDPDAEDGMTPTYNAYREQETEQVGYNVLVMTHEKLKHLTLQGKIDKYRSFYNEQGRRCDRPRLIVDEKPSIVEHHKVTQRDLNEVIEWATLQDFEKKPHYGDIYEQVRKLRDFLENPIVEDKALIYPEGESEDFRIDQRIAYMLGDANDFGRLEKLRGIEHIARHGGRVSKYKNESGKQVRYFSCATKVHYDWTQLNASILDGTGHLALEMALVNESEKLTHIRPENTPAYHNLSFYVSKAENLSRSSLKGKKEADVVAKMKTYCEQIQRKHPETKFLVITYKRYQESLNHALEGNDKLTTKYFDGGRATNDYIDCDGVIFLGNYFKPSDFYISMASTINGRSIEFCEATDSRGKHFKDEDVENFKLTNQLEDFMQELARTRPVQKSVQLPVYMFTKDEGFIEQLKQECPGAEFGTYEAPTKLSGKETAKHKVTQMILLMKPGEEVHKATWYKDNGISRKAFADSMNTQVVKEAMQENGVIVKGHFLIKEN</sequence>
<evidence type="ECO:0000313" key="1">
    <source>
        <dbReference type="EMBL" id="MFC7062756.1"/>
    </source>
</evidence>
<protein>
    <submittedName>
        <fullName evidence="1">Uncharacterized protein</fullName>
    </submittedName>
</protein>
<evidence type="ECO:0000313" key="2">
    <source>
        <dbReference type="Proteomes" id="UP001596410"/>
    </source>
</evidence>
<accession>A0ABW2EPG0</accession>
<dbReference type="Proteomes" id="UP001596410">
    <property type="component" value="Unassembled WGS sequence"/>
</dbReference>
<gene>
    <name evidence="1" type="ORF">ACFQIC_12925</name>
</gene>
<organism evidence="1 2">
    <name type="scientific">Halobacillus seohaensis</name>
    <dbReference type="NCBI Taxonomy" id="447421"/>
    <lineage>
        <taxon>Bacteria</taxon>
        <taxon>Bacillati</taxon>
        <taxon>Bacillota</taxon>
        <taxon>Bacilli</taxon>
        <taxon>Bacillales</taxon>
        <taxon>Bacillaceae</taxon>
        <taxon>Halobacillus</taxon>
    </lineage>
</organism>
<name>A0ABW2EPG0_9BACI</name>
<reference evidence="2" key="1">
    <citation type="journal article" date="2019" name="Int. J. Syst. Evol. Microbiol.">
        <title>The Global Catalogue of Microorganisms (GCM) 10K type strain sequencing project: providing services to taxonomists for standard genome sequencing and annotation.</title>
        <authorList>
            <consortium name="The Broad Institute Genomics Platform"/>
            <consortium name="The Broad Institute Genome Sequencing Center for Infectious Disease"/>
            <person name="Wu L."/>
            <person name="Ma J."/>
        </authorList>
    </citation>
    <scope>NUCLEOTIDE SEQUENCE [LARGE SCALE GENOMIC DNA]</scope>
    <source>
        <strain evidence="2">CGMCC 4.1621</strain>
    </source>
</reference>
<keyword evidence="2" id="KW-1185">Reference proteome</keyword>
<dbReference type="EMBL" id="JBHSZV010000032">
    <property type="protein sequence ID" value="MFC7062756.1"/>
    <property type="molecule type" value="Genomic_DNA"/>
</dbReference>
<proteinExistence type="predicted"/>
<comment type="caution">
    <text evidence="1">The sequence shown here is derived from an EMBL/GenBank/DDBJ whole genome shotgun (WGS) entry which is preliminary data.</text>
</comment>